<dbReference type="OrthoDB" id="358240at2"/>
<feature type="signal peptide" evidence="1">
    <location>
        <begin position="1"/>
        <end position="20"/>
    </location>
</feature>
<gene>
    <name evidence="2" type="ORF">SAMN02745149_01146</name>
</gene>
<dbReference type="GeneID" id="78316444"/>
<keyword evidence="3" id="KW-1185">Reference proteome</keyword>
<keyword evidence="1" id="KW-0732">Signal</keyword>
<proteinExistence type="predicted"/>
<dbReference type="RefSeq" id="WP_078933053.1">
    <property type="nucleotide sequence ID" value="NZ_FUWG01000007.1"/>
</dbReference>
<evidence type="ECO:0000313" key="3">
    <source>
        <dbReference type="Proteomes" id="UP000190423"/>
    </source>
</evidence>
<evidence type="ECO:0000256" key="1">
    <source>
        <dbReference type="SAM" id="SignalP"/>
    </source>
</evidence>
<sequence length="329" mass="36652">MKRVFCAGCFFSLLFFMSTADCQAESFRTHKTHIVSLSAENQKEQSLQTGINDSIGVFLPDDLMFFEGIEVKVQIPPAVANWRDSVALAAYDGVAPVPSASKIDYSGKRIYIQPLPSKVNWIMQIPLRYDNSLKDGPYVTKMNVIPEISGHFVFLRFMPVMKGVPEETLESVLSVSVKPVLIDKGRLVLSVKTPSSAKTPFVVLIDDKVTELPADNSILLDTGVHNVCIQSDEYRNEVSSVYIDRARTTVCEISLKSLMPTVSISVPDNVDMFFDDQKIDGTAAEFEVSEGEHRLRFLMGSYEIIRSLNAEKGKSYSVNLSVDLEITEE</sequence>
<evidence type="ECO:0008006" key="4">
    <source>
        <dbReference type="Google" id="ProtNLM"/>
    </source>
</evidence>
<protein>
    <recommendedName>
        <fullName evidence="4">PEGA domain-containing protein</fullName>
    </recommendedName>
</protein>
<dbReference type="Proteomes" id="UP000190423">
    <property type="component" value="Unassembled WGS sequence"/>
</dbReference>
<reference evidence="2 3" key="1">
    <citation type="submission" date="2017-02" db="EMBL/GenBank/DDBJ databases">
        <authorList>
            <person name="Peterson S.W."/>
        </authorList>
    </citation>
    <scope>NUCLEOTIDE SEQUENCE [LARGE SCALE GENOMIC DNA]</scope>
    <source>
        <strain evidence="2 3">ATCC BAA-908</strain>
    </source>
</reference>
<organism evidence="2 3">
    <name type="scientific">Treponema porcinum</name>
    <dbReference type="NCBI Taxonomy" id="261392"/>
    <lineage>
        <taxon>Bacteria</taxon>
        <taxon>Pseudomonadati</taxon>
        <taxon>Spirochaetota</taxon>
        <taxon>Spirochaetia</taxon>
        <taxon>Spirochaetales</taxon>
        <taxon>Treponemataceae</taxon>
        <taxon>Treponema</taxon>
    </lineage>
</organism>
<feature type="chain" id="PRO_5013295508" description="PEGA domain-containing protein" evidence="1">
    <location>
        <begin position="21"/>
        <end position="329"/>
    </location>
</feature>
<dbReference type="EMBL" id="FUWG01000007">
    <property type="protein sequence ID" value="SJZ40588.1"/>
    <property type="molecule type" value="Genomic_DNA"/>
</dbReference>
<accession>A0A1T4KDQ7</accession>
<dbReference type="STRING" id="261392.SAMN02745149_01146"/>
<dbReference type="AlphaFoldDB" id="A0A1T4KDQ7"/>
<name>A0A1T4KDQ7_TREPO</name>
<evidence type="ECO:0000313" key="2">
    <source>
        <dbReference type="EMBL" id="SJZ40588.1"/>
    </source>
</evidence>